<dbReference type="RefSeq" id="XP_018192032.1">
    <property type="nucleotide sequence ID" value="XM_018329106.1"/>
</dbReference>
<dbReference type="AlphaFoldDB" id="A0A165JPB6"/>
<keyword evidence="2" id="KW-1185">Reference proteome</keyword>
<name>A0A165JPB6_XYLHT</name>
<evidence type="ECO:0000313" key="2">
    <source>
        <dbReference type="Proteomes" id="UP000076632"/>
    </source>
</evidence>
<dbReference type="Proteomes" id="UP000076632">
    <property type="component" value="Unassembled WGS sequence"/>
</dbReference>
<dbReference type="GeneID" id="28894243"/>
<proteinExistence type="predicted"/>
<dbReference type="EMBL" id="KV407454">
    <property type="protein sequence ID" value="KZF26477.1"/>
    <property type="molecule type" value="Genomic_DNA"/>
</dbReference>
<gene>
    <name evidence="1" type="ORF">L228DRAFT_13269</name>
</gene>
<reference evidence="1 2" key="1">
    <citation type="journal article" date="2016" name="Fungal Biol.">
        <title>The genome of Xylona heveae provides a window into fungal endophytism.</title>
        <authorList>
            <person name="Gazis R."/>
            <person name="Kuo A."/>
            <person name="Riley R."/>
            <person name="LaButti K."/>
            <person name="Lipzen A."/>
            <person name="Lin J."/>
            <person name="Amirebrahimi M."/>
            <person name="Hesse C.N."/>
            <person name="Spatafora J.W."/>
            <person name="Henrissat B."/>
            <person name="Hainaut M."/>
            <person name="Grigoriev I.V."/>
            <person name="Hibbett D.S."/>
        </authorList>
    </citation>
    <scope>NUCLEOTIDE SEQUENCE [LARGE SCALE GENOMIC DNA]</scope>
    <source>
        <strain evidence="1 2">TC161</strain>
    </source>
</reference>
<sequence length="122" mass="13721">MWQEALLQFLLAYPPLSRQCCHFESGKEGSTPRSLVFVSLLSDVNRLDFRSGKATARFFFRVLAHHTTRLCGTCRVSSCSFPESIDNIPRPCAHYQAHTAQISSDAILDRLRSSCCMYSLSA</sequence>
<organism evidence="1 2">
    <name type="scientific">Xylona heveae (strain CBS 132557 / TC161)</name>
    <dbReference type="NCBI Taxonomy" id="1328760"/>
    <lineage>
        <taxon>Eukaryota</taxon>
        <taxon>Fungi</taxon>
        <taxon>Dikarya</taxon>
        <taxon>Ascomycota</taxon>
        <taxon>Pezizomycotina</taxon>
        <taxon>Xylonomycetes</taxon>
        <taxon>Xylonales</taxon>
        <taxon>Xylonaceae</taxon>
        <taxon>Xylona</taxon>
    </lineage>
</organism>
<protein>
    <submittedName>
        <fullName evidence="1">Uncharacterized protein</fullName>
    </submittedName>
</protein>
<dbReference type="InParanoid" id="A0A165JPB6"/>
<accession>A0A165JPB6</accession>
<evidence type="ECO:0000313" key="1">
    <source>
        <dbReference type="EMBL" id="KZF26477.1"/>
    </source>
</evidence>